<proteinExistence type="predicted"/>
<dbReference type="EMBL" id="UYRU01073391">
    <property type="protein sequence ID" value="VDN23386.1"/>
    <property type="molecule type" value="Genomic_DNA"/>
</dbReference>
<dbReference type="AlphaFoldDB" id="A0A3P7PZ40"/>
<evidence type="ECO:0000313" key="1">
    <source>
        <dbReference type="EMBL" id="VDN23386.1"/>
    </source>
</evidence>
<protein>
    <submittedName>
        <fullName evidence="1">Uncharacterized protein</fullName>
    </submittedName>
</protein>
<dbReference type="Proteomes" id="UP000281553">
    <property type="component" value="Unassembled WGS sequence"/>
</dbReference>
<accession>A0A3P7PZ40</accession>
<sequence length="74" mass="8478">MCKGVLEKMAAAQGKEPKTEVMTPVAISFVARKLKLHDPKMLNYPRFLETTYLHDYGKFQLPKQVSSNCYKNDV</sequence>
<organism evidence="1 2">
    <name type="scientific">Dibothriocephalus latus</name>
    <name type="common">Fish tapeworm</name>
    <name type="synonym">Diphyllobothrium latum</name>
    <dbReference type="NCBI Taxonomy" id="60516"/>
    <lineage>
        <taxon>Eukaryota</taxon>
        <taxon>Metazoa</taxon>
        <taxon>Spiralia</taxon>
        <taxon>Lophotrochozoa</taxon>
        <taxon>Platyhelminthes</taxon>
        <taxon>Cestoda</taxon>
        <taxon>Eucestoda</taxon>
        <taxon>Diphyllobothriidea</taxon>
        <taxon>Diphyllobothriidae</taxon>
        <taxon>Dibothriocephalus</taxon>
    </lineage>
</organism>
<keyword evidence="2" id="KW-1185">Reference proteome</keyword>
<gene>
    <name evidence="1" type="ORF">DILT_LOCUS14247</name>
</gene>
<dbReference type="OrthoDB" id="309575at2759"/>
<name>A0A3P7PZ40_DIBLA</name>
<reference evidence="1 2" key="1">
    <citation type="submission" date="2018-11" db="EMBL/GenBank/DDBJ databases">
        <authorList>
            <consortium name="Pathogen Informatics"/>
        </authorList>
    </citation>
    <scope>NUCLEOTIDE SEQUENCE [LARGE SCALE GENOMIC DNA]</scope>
</reference>
<evidence type="ECO:0000313" key="2">
    <source>
        <dbReference type="Proteomes" id="UP000281553"/>
    </source>
</evidence>